<keyword evidence="6" id="KW-0234">DNA repair</keyword>
<keyword evidence="2" id="KW-0547">Nucleotide-binding</keyword>
<dbReference type="PANTHER" id="PTHR11361:SF34">
    <property type="entry name" value="DNA MISMATCH REPAIR PROTEIN MSH1, MITOCHONDRIAL"/>
    <property type="match status" value="1"/>
</dbReference>
<accession>A0A1J5RAZ1</accession>
<dbReference type="SMART" id="SM00533">
    <property type="entry name" value="MUTSd"/>
    <property type="match status" value="1"/>
</dbReference>
<evidence type="ECO:0000256" key="3">
    <source>
        <dbReference type="ARBA" id="ARBA00022763"/>
    </source>
</evidence>
<dbReference type="InterPro" id="IPR036678">
    <property type="entry name" value="MutS_con_dom_sf"/>
</dbReference>
<dbReference type="InterPro" id="IPR000432">
    <property type="entry name" value="DNA_mismatch_repair_MutS_C"/>
</dbReference>
<evidence type="ECO:0000256" key="2">
    <source>
        <dbReference type="ARBA" id="ARBA00022741"/>
    </source>
</evidence>
<dbReference type="InterPro" id="IPR007861">
    <property type="entry name" value="DNA_mismatch_repair_MutS_clamp"/>
</dbReference>
<dbReference type="InterPro" id="IPR017261">
    <property type="entry name" value="DNA_mismatch_repair_MutS/MSH"/>
</dbReference>
<dbReference type="InterPro" id="IPR036187">
    <property type="entry name" value="DNA_mismatch_repair_MutS_sf"/>
</dbReference>
<dbReference type="Gene3D" id="3.40.1170.10">
    <property type="entry name" value="DNA repair protein MutS, domain I"/>
    <property type="match status" value="1"/>
</dbReference>
<dbReference type="Pfam" id="PF00488">
    <property type="entry name" value="MutS_V"/>
    <property type="match status" value="1"/>
</dbReference>
<dbReference type="Gene3D" id="3.40.50.300">
    <property type="entry name" value="P-loop containing nucleotide triphosphate hydrolases"/>
    <property type="match status" value="1"/>
</dbReference>
<comment type="caution">
    <text evidence="8">The sequence shown here is derived from an EMBL/GenBank/DDBJ whole genome shotgun (WGS) entry which is preliminary data.</text>
</comment>
<evidence type="ECO:0000256" key="6">
    <source>
        <dbReference type="ARBA" id="ARBA00023204"/>
    </source>
</evidence>
<comment type="similarity">
    <text evidence="1">Belongs to the DNA mismatch repair MutS family.</text>
</comment>
<dbReference type="InterPro" id="IPR007860">
    <property type="entry name" value="DNA_mmatch_repair_MutS_con_dom"/>
</dbReference>
<dbReference type="PANTHER" id="PTHR11361">
    <property type="entry name" value="DNA MISMATCH REPAIR PROTEIN MUTS FAMILY MEMBER"/>
    <property type="match status" value="1"/>
</dbReference>
<name>A0A1J5RAZ1_9ZZZZ</name>
<evidence type="ECO:0000256" key="4">
    <source>
        <dbReference type="ARBA" id="ARBA00022840"/>
    </source>
</evidence>
<dbReference type="SUPFAM" id="SSF55271">
    <property type="entry name" value="DNA repair protein MutS, domain I"/>
    <property type="match status" value="1"/>
</dbReference>
<dbReference type="HAMAP" id="MF_00096">
    <property type="entry name" value="MutS"/>
    <property type="match status" value="1"/>
</dbReference>
<dbReference type="InterPro" id="IPR016151">
    <property type="entry name" value="DNA_mismatch_repair_MutS_N"/>
</dbReference>
<dbReference type="NCBIfam" id="TIGR01070">
    <property type="entry name" value="mutS1"/>
    <property type="match status" value="1"/>
</dbReference>
<reference evidence="8" key="1">
    <citation type="submission" date="2016-10" db="EMBL/GenBank/DDBJ databases">
        <title>Sequence of Gallionella enrichment culture.</title>
        <authorList>
            <person name="Poehlein A."/>
            <person name="Muehling M."/>
            <person name="Daniel R."/>
        </authorList>
    </citation>
    <scope>NUCLEOTIDE SEQUENCE</scope>
</reference>
<evidence type="ECO:0000256" key="5">
    <source>
        <dbReference type="ARBA" id="ARBA00023125"/>
    </source>
</evidence>
<dbReference type="Gene3D" id="1.10.1420.10">
    <property type="match status" value="2"/>
</dbReference>
<protein>
    <submittedName>
        <fullName evidence="8">DNA mismatch repair protein MutS</fullName>
    </submittedName>
</protein>
<dbReference type="GO" id="GO:0140664">
    <property type="term" value="F:ATP-dependent DNA damage sensor activity"/>
    <property type="evidence" value="ECO:0007669"/>
    <property type="project" value="InterPro"/>
</dbReference>
<feature type="domain" description="DNA mismatch repair proteins mutS family" evidence="7">
    <location>
        <begin position="709"/>
        <end position="725"/>
    </location>
</feature>
<keyword evidence="4" id="KW-0067">ATP-binding</keyword>
<organism evidence="8">
    <name type="scientific">mine drainage metagenome</name>
    <dbReference type="NCBI Taxonomy" id="410659"/>
    <lineage>
        <taxon>unclassified sequences</taxon>
        <taxon>metagenomes</taxon>
        <taxon>ecological metagenomes</taxon>
    </lineage>
</organism>
<dbReference type="InterPro" id="IPR005748">
    <property type="entry name" value="DNA_mismatch_repair_MutS"/>
</dbReference>
<dbReference type="SUPFAM" id="SSF48334">
    <property type="entry name" value="DNA repair protein MutS, domain III"/>
    <property type="match status" value="1"/>
</dbReference>
<evidence type="ECO:0000259" key="7">
    <source>
        <dbReference type="PROSITE" id="PS00486"/>
    </source>
</evidence>
<dbReference type="SMART" id="SM00534">
    <property type="entry name" value="MUTSac"/>
    <property type="match status" value="1"/>
</dbReference>
<dbReference type="SUPFAM" id="SSF52540">
    <property type="entry name" value="P-loop containing nucleoside triphosphate hydrolases"/>
    <property type="match status" value="1"/>
</dbReference>
<dbReference type="InterPro" id="IPR007695">
    <property type="entry name" value="DNA_mismatch_repair_MutS-lik_N"/>
</dbReference>
<dbReference type="GO" id="GO:0005524">
    <property type="term" value="F:ATP binding"/>
    <property type="evidence" value="ECO:0007669"/>
    <property type="project" value="UniProtKB-KW"/>
</dbReference>
<dbReference type="GO" id="GO:0005829">
    <property type="term" value="C:cytosol"/>
    <property type="evidence" value="ECO:0007669"/>
    <property type="project" value="TreeGrafter"/>
</dbReference>
<dbReference type="Pfam" id="PF05190">
    <property type="entry name" value="MutS_IV"/>
    <property type="match status" value="1"/>
</dbReference>
<dbReference type="Pfam" id="PF01624">
    <property type="entry name" value="MutS_I"/>
    <property type="match status" value="1"/>
</dbReference>
<dbReference type="PROSITE" id="PS00486">
    <property type="entry name" value="DNA_MISMATCH_REPAIR_2"/>
    <property type="match status" value="1"/>
</dbReference>
<evidence type="ECO:0000256" key="1">
    <source>
        <dbReference type="ARBA" id="ARBA00006271"/>
    </source>
</evidence>
<dbReference type="Pfam" id="PF05192">
    <property type="entry name" value="MutS_III"/>
    <property type="match status" value="1"/>
</dbReference>
<sequence>MRLENPQGLARLLDGSIFSVIDLENLTNHTPMMQQYLRIKAEHPDVLVLYRMGDFYELFYADAEKAARLLDLTLTRRGQSAGQPIVMAGVPVQALDTYLAKLVRLGESVAICEQVGDPATSKGPVERRVERIVTPGTRLDDGLLDDKTDCALLAIAPPASKREPRLGLAWLVLASGALRVAECTPDALDTWIARIQPAEVLWPQDQAVPDGLQGLPLCPRAPWQFDPAVGSDKLCRQLGVQALDAFGAQGLARAHAAAGALLSYAEQTQGRLLGHVTQLQVEQSDDSLQLDAAARRNLELTQTLRGEPAPTLISLLDVCQGAAGSRLLRQWLAAPPRAQAVARQRHAALAALLRGPWQGLRDALRGLADLERIASRLALQQVRPRELAAARDTLRKLPEIIAQAGAFDDPLLAAQRALLELPSAPLELLQAALADPPALNIRDGGVIATGFDAELDDLRAIGQDCSAFLLEMEARERARTGIANLRVLYNRVHGFAIEVTHGQADKVPADYRRRQTLKGSERYITPELKAFEDKALSAQDRGLARERALYAQLIEDLQPAVPHWQRAARALATLDVLTALAERAQTWNWVCPELSPLPGIDIRAGRHPVVQAQVERFVPNDCVLLPSSRTQIITGPNMGGKSTYMRQTAIIALLAYMGSFVPAQSARIGPLDAIHTRIGAADDVAGGRSTFMVEMTEAAAILRGATAQSLVLMDEVGRGTSTFDGLALALAIAAHLHERCRAYTLFATHYFELTDFPAHHVDSVNLHVSAAEHGDGIVFLHEVQPGPASRSYGVQVAQLAGMPQAVLRDARKRLETLQQAQAAQLSQLDLFALAADSGPAANGHAAESIAPDPLRERLADIDPDALSPRQALDLLYELRRSARGELDG</sequence>
<dbReference type="EMBL" id="MLJW01000339">
    <property type="protein sequence ID" value="OIQ89207.1"/>
    <property type="molecule type" value="Genomic_DNA"/>
</dbReference>
<dbReference type="Gene3D" id="3.30.420.110">
    <property type="entry name" value="MutS, connector domain"/>
    <property type="match status" value="1"/>
</dbReference>
<dbReference type="NCBIfam" id="NF003810">
    <property type="entry name" value="PRK05399.1"/>
    <property type="match status" value="1"/>
</dbReference>
<dbReference type="InterPro" id="IPR027417">
    <property type="entry name" value="P-loop_NTPase"/>
</dbReference>
<keyword evidence="5" id="KW-0238">DNA-binding</keyword>
<dbReference type="GO" id="GO:0006298">
    <property type="term" value="P:mismatch repair"/>
    <property type="evidence" value="ECO:0007669"/>
    <property type="project" value="InterPro"/>
</dbReference>
<gene>
    <name evidence="8" type="primary">mutS_10</name>
    <name evidence="8" type="ORF">GALL_289060</name>
</gene>
<keyword evidence="3" id="KW-0227">DNA damage</keyword>
<dbReference type="AlphaFoldDB" id="A0A1J5RAZ1"/>
<dbReference type="PIRSF" id="PIRSF037677">
    <property type="entry name" value="DNA_mis_repair_Msh6"/>
    <property type="match status" value="1"/>
</dbReference>
<dbReference type="InterPro" id="IPR007696">
    <property type="entry name" value="DNA_mismatch_repair_MutS_core"/>
</dbReference>
<dbReference type="InterPro" id="IPR045076">
    <property type="entry name" value="MutS"/>
</dbReference>
<dbReference type="FunFam" id="3.40.1170.10:FF:000001">
    <property type="entry name" value="DNA mismatch repair protein MutS"/>
    <property type="match status" value="1"/>
</dbReference>
<proteinExistence type="inferred from homology"/>
<dbReference type="GO" id="GO:0030983">
    <property type="term" value="F:mismatched DNA binding"/>
    <property type="evidence" value="ECO:0007669"/>
    <property type="project" value="InterPro"/>
</dbReference>
<dbReference type="Pfam" id="PF05188">
    <property type="entry name" value="MutS_II"/>
    <property type="match status" value="1"/>
</dbReference>
<dbReference type="SUPFAM" id="SSF53150">
    <property type="entry name" value="DNA repair protein MutS, domain II"/>
    <property type="match status" value="1"/>
</dbReference>
<dbReference type="Gene3D" id="6.10.140.430">
    <property type="match status" value="1"/>
</dbReference>
<evidence type="ECO:0000313" key="8">
    <source>
        <dbReference type="EMBL" id="OIQ89207.1"/>
    </source>
</evidence>